<evidence type="ECO:0000256" key="1">
    <source>
        <dbReference type="SAM" id="Phobius"/>
    </source>
</evidence>
<feature type="chain" id="PRO_5040787897" evidence="2">
    <location>
        <begin position="23"/>
        <end position="147"/>
    </location>
</feature>
<dbReference type="Proteomes" id="UP001163046">
    <property type="component" value="Unassembled WGS sequence"/>
</dbReference>
<keyword evidence="1" id="KW-1133">Transmembrane helix</keyword>
<evidence type="ECO:0000313" key="4">
    <source>
        <dbReference type="Proteomes" id="UP001163046"/>
    </source>
</evidence>
<keyword evidence="1" id="KW-0472">Membrane</keyword>
<evidence type="ECO:0000256" key="2">
    <source>
        <dbReference type="SAM" id="SignalP"/>
    </source>
</evidence>
<evidence type="ECO:0000313" key="3">
    <source>
        <dbReference type="EMBL" id="KAJ7380245.1"/>
    </source>
</evidence>
<gene>
    <name evidence="3" type="ORF">OS493_010960</name>
</gene>
<dbReference type="EMBL" id="MU826354">
    <property type="protein sequence ID" value="KAJ7380245.1"/>
    <property type="molecule type" value="Genomic_DNA"/>
</dbReference>
<keyword evidence="1" id="KW-0812">Transmembrane</keyword>
<reference evidence="3" key="1">
    <citation type="submission" date="2023-01" db="EMBL/GenBank/DDBJ databases">
        <title>Genome assembly of the deep-sea coral Lophelia pertusa.</title>
        <authorList>
            <person name="Herrera S."/>
            <person name="Cordes E."/>
        </authorList>
    </citation>
    <scope>NUCLEOTIDE SEQUENCE</scope>
    <source>
        <strain evidence="3">USNM1676648</strain>
        <tissue evidence="3">Polyp</tissue>
    </source>
</reference>
<sequence length="147" mass="16453">MKPVDKLLFTFCFAAFTLTGLSLRCHMCPPYERHDLSACIAHSPQECKHYENACFFEYQGRIKNMGCGRDWHKPAGCHGTACIKWCHADMCNKQLIKHSPFRNELGEDNSDEDSGNWFTSLFGGSTITVAASVYSVLIISVVAIVLL</sequence>
<dbReference type="AlphaFoldDB" id="A0A9W9ZF90"/>
<protein>
    <submittedName>
        <fullName evidence="3">Uncharacterized protein</fullName>
    </submittedName>
</protein>
<accession>A0A9W9ZF90</accession>
<keyword evidence="2" id="KW-0732">Signal</keyword>
<comment type="caution">
    <text evidence="3">The sequence shown here is derived from an EMBL/GenBank/DDBJ whole genome shotgun (WGS) entry which is preliminary data.</text>
</comment>
<keyword evidence="4" id="KW-1185">Reference proteome</keyword>
<feature type="transmembrane region" description="Helical" evidence="1">
    <location>
        <begin position="121"/>
        <end position="146"/>
    </location>
</feature>
<dbReference type="OrthoDB" id="5956612at2759"/>
<name>A0A9W9ZF90_9CNID</name>
<organism evidence="3 4">
    <name type="scientific">Desmophyllum pertusum</name>
    <dbReference type="NCBI Taxonomy" id="174260"/>
    <lineage>
        <taxon>Eukaryota</taxon>
        <taxon>Metazoa</taxon>
        <taxon>Cnidaria</taxon>
        <taxon>Anthozoa</taxon>
        <taxon>Hexacorallia</taxon>
        <taxon>Scleractinia</taxon>
        <taxon>Caryophylliina</taxon>
        <taxon>Caryophylliidae</taxon>
        <taxon>Desmophyllum</taxon>
    </lineage>
</organism>
<proteinExistence type="predicted"/>
<feature type="signal peptide" evidence="2">
    <location>
        <begin position="1"/>
        <end position="22"/>
    </location>
</feature>